<dbReference type="InterPro" id="IPR016024">
    <property type="entry name" value="ARM-type_fold"/>
</dbReference>
<feature type="compositionally biased region" description="Acidic residues" evidence="1">
    <location>
        <begin position="2292"/>
        <end position="2309"/>
    </location>
</feature>
<evidence type="ECO:0000259" key="3">
    <source>
        <dbReference type="Pfam" id="PF14225"/>
    </source>
</evidence>
<dbReference type="Pfam" id="PF14222">
    <property type="entry name" value="MOR2-PAG1_N"/>
    <property type="match status" value="1"/>
</dbReference>
<proteinExistence type="predicted"/>
<dbReference type="GO" id="GO:0000902">
    <property type="term" value="P:cell morphogenesis"/>
    <property type="evidence" value="ECO:0007669"/>
    <property type="project" value="InterPro"/>
</dbReference>
<feature type="compositionally biased region" description="Low complexity" evidence="1">
    <location>
        <begin position="956"/>
        <end position="966"/>
    </location>
</feature>
<reference evidence="5" key="1">
    <citation type="journal article" date="2018" name="Mol. Biol. Evol.">
        <title>Broad Genomic Sampling Reveals a Smut Pathogenic Ancestry of the Fungal Clade Ustilaginomycotina.</title>
        <authorList>
            <person name="Kijpornyongpan T."/>
            <person name="Mondo S.J."/>
            <person name="Barry K."/>
            <person name="Sandor L."/>
            <person name="Lee J."/>
            <person name="Lipzen A."/>
            <person name="Pangilinan J."/>
            <person name="LaButti K."/>
            <person name="Hainaut M."/>
            <person name="Henrissat B."/>
            <person name="Grigoriev I.V."/>
            <person name="Spatafora J.W."/>
            <person name="Aime M.C."/>
        </authorList>
    </citation>
    <scope>NUCLEOTIDE SEQUENCE [LARGE SCALE GENOMIC DNA]</scope>
    <source>
        <strain evidence="5">MCA 4198</strain>
    </source>
</reference>
<dbReference type="Proteomes" id="UP000245768">
    <property type="component" value="Unassembled WGS sequence"/>
</dbReference>
<sequence>MAASAGQLPQGVGIEEPRMPSDYALNVLASRFVTLTGVRIKATVGGVDEPDPSLVQSLGPDVDATMEGLLDSLAHVAKRNAKAVIDSLVRWRSAVLADQVDVADVRGAMAGTQLGLTASSSVRDVAAVLTRRKQLASAYLLARALGKVASQLTPGAMPERHWTEVQATAFDLMRECGRERLPSSRMQAEAFDAASMLLGVLSKASFVAVGDRFIAFLEQQQQQRNQVSSSSSKETEIATEMAIVGMRHLPITPYPMELFEEGAEFLETVSRNYAAAHGQRLKYAYAETLTNLLLPVAQSASAELHHPTWTKALETIAPRAMGMVAKPRYWAVAYPLYVAVLCVSPEDRFLHAPSSSSSSSSSGAQWSWSACIEAGIPKLKDRASRSIVLNAAVCLLWSYLFRCRESSTSTTKRLESFFRTWFPPHRSNIVPTETVVLTPHIVMLHLVLYRQFDFGCGLVLDLLRHSALGGKTLSLQPEALSRQRMTIAIRAVLLTLDAYVRAESPPMPTPARTFSSISSISGYDAERPGLGDQLPEAFAFPRPEIGDAQANFNDLIGKIALICDHEIGGVVVFDEQASGGGVASAAAAAAAAITTSSSTGANDEDRLTWRVHVTSRLRVGYNREHQASMDLLRVCFESWPRCLSSSIPFSSVLATLYRGHFSADPVLADAASQSLRRIASLPRGSSSPGGASTIVTGFMRYIFRPDTIFWETHRAQTTILPKVELAVKLWVELLNIWLAQLRGSVEGSTQQRAWEMERTSAWAIIDEVEAHGFFLLCSAWRPLRRHAISVLRLVAVLDEVFQNSSNNRMASFGDGIDEEEDEEPTRVIHLLDMPCSRFVAENDDDDKEQADGLSAFKAAASASKWIRGKETLCDVAESDNSSEHALWLKVLPRFLRQCLDHFPTTVAVFRTSVTNRVLSMDHAVGIAAGTMSSSTTTTTGTNSSASGQGVAGGTSNGAHVASSSGAGSFQSSIGGPTLAPDQTLMADHWRMYILSLCTTTTSTEGSRNRGGPDAMGERSLAARDLFQRLVPFLASDHAKFRDSVVTALGNINKNLYKTLLETMQSVSSQLNEDFKSKSLSRTQTAGTIAGMTVAPQRKTKRHQRLRTSVAHVIHLTTANMVAAGQHSVQEYDKERDAIVSLILHWIRDTLNFLTDADMRSDWELQRLRRFFSKVVEDLFGACGSSVQMMLGIDTRLRMFSLFGEWHSYSQAAKDGPTKLSDLLASVAEQHRDDKQQNNILWSLRNETHFVSLHAAGAMAALCQGAIPVANSSEPPTSTHALPPVEPASLLSWLHHLFESSNRQNNAIARRALRSLLDCNVGHRALVGQTIDMAFSESEKRPILKSVFGILVDYFVAQGTSGEGTATDQSTPLEQIICLGLIKLGHPEAEVRRRAFVLLRTYAPVTCPIHAIEGGVGSPLPATYLRAQRDISSILAFAFASLKVAVLSEYTLRLPLIDSARRATTLGLLPEWLQQIDLVPAEYANEEWKLSVEATTSGSPLPYQTTTALANLMALTIRYGDEHNFEIQDMWASLAEGGASFERNARVVVRFLVSEALYLRSPTFVTHAKRAVSCLSHTVLAPLLFDELCAYIDPTNMILQPLDNDPCHVLPVPGRDRRLYVAHLESLISSSSHGQFRQTFSPGQLALLYVAELTYEKSDRLSSKIALLLHAIFMHVDSVSIFSQEQAMAMLEQLVRTSAAGVEANQDVENLFDKGRAIFWTDSDLDIDVDHARTPRMMRSTLLEVVSILQRCSPLLSENLAQRWGARALHWATVCPIRHLACRSFQAFRILLPDRVSASMLADMLKRLSNTISDASRTDDQAFALETLVTLTAVARSPVALLAYEEDVISPSFAHLFWCNVASLSTINEREFSEAIAMLEALLDKVDVGNKSVVDALRRHCPDGWEGEPGGIQTAVLRGLRSSLTSSASFALLARLAKVQDATLLDDGPSDSRLGFLFVASLPWFLELADEPHGPHADMVRDLAHDIAALAGTSNKTDLQRVATSIALARFRTRDDLVRQAMSSVKAHFMPHLGPLLAVLLIGLTLNSLEWVRRQTLKVLNVFLPAMDPRSKAALAEMGAEVIMPLLRLLSVPGLSSQALEVLDEQLELRDGPGANQMLRLSLLGMPSADGKMMMMPVGSTLFGTPDENGWGVANAQESTSRTRINILAVFKECEMGLGQDCVPVVGEVNFRVSEETAGEAATVADGEPASAGGVDTLDNLGDLVSQLHDLESFFVDEQQGGSGSGGGGGSGEGLSSSMSMSTMARSNVLAMVRRQQEVDTYGHSARPSQEGDHEEEDEEDDDDDDDEEGEHTARRNIAADDDEHDGHDVLYWGRA</sequence>
<dbReference type="InterPro" id="IPR029473">
    <property type="entry name" value="MOR2-PAG1_mid"/>
</dbReference>
<dbReference type="Pfam" id="PF14225">
    <property type="entry name" value="MOR2-PAG1_C"/>
    <property type="match status" value="1"/>
</dbReference>
<dbReference type="GO" id="GO:0030427">
    <property type="term" value="C:site of polarized growth"/>
    <property type="evidence" value="ECO:0007669"/>
    <property type="project" value="TreeGrafter"/>
</dbReference>
<evidence type="ECO:0000259" key="4">
    <source>
        <dbReference type="Pfam" id="PF14228"/>
    </source>
</evidence>
<dbReference type="InterPro" id="IPR025614">
    <property type="entry name" value="Cell_morpho_N"/>
</dbReference>
<keyword evidence="6" id="KW-1185">Reference proteome</keyword>
<feature type="region of interest" description="Disordered" evidence="1">
    <location>
        <begin position="2276"/>
        <end position="2335"/>
    </location>
</feature>
<dbReference type="STRING" id="215250.A0A316YXX1"/>
<gene>
    <name evidence="5" type="ORF">FA10DRAFT_226487</name>
</gene>
<feature type="domain" description="Cell morphogenesis central region" evidence="4">
    <location>
        <begin position="1636"/>
        <end position="1810"/>
    </location>
</feature>
<dbReference type="PANTHER" id="PTHR12295">
    <property type="entry name" value="FURRY-RELATED"/>
    <property type="match status" value="1"/>
</dbReference>
<evidence type="ECO:0000259" key="2">
    <source>
        <dbReference type="Pfam" id="PF14222"/>
    </source>
</evidence>
<accession>A0A316YXX1</accession>
<dbReference type="GeneID" id="37040606"/>
<protein>
    <submittedName>
        <fullName evidence="5">Uncharacterized protein</fullName>
    </submittedName>
</protein>
<dbReference type="SUPFAM" id="SSF48371">
    <property type="entry name" value="ARM repeat"/>
    <property type="match status" value="2"/>
</dbReference>
<feature type="region of interest" description="Disordered" evidence="1">
    <location>
        <begin position="2236"/>
        <end position="2262"/>
    </location>
</feature>
<evidence type="ECO:0000313" key="5">
    <source>
        <dbReference type="EMBL" id="PWN94109.1"/>
    </source>
</evidence>
<dbReference type="GO" id="GO:0005938">
    <property type="term" value="C:cell cortex"/>
    <property type="evidence" value="ECO:0007669"/>
    <property type="project" value="TreeGrafter"/>
</dbReference>
<dbReference type="EMBL" id="KZ819634">
    <property type="protein sequence ID" value="PWN94109.1"/>
    <property type="molecule type" value="Genomic_DNA"/>
</dbReference>
<organism evidence="5 6">
    <name type="scientific">Acaromyces ingoldii</name>
    <dbReference type="NCBI Taxonomy" id="215250"/>
    <lineage>
        <taxon>Eukaryota</taxon>
        <taxon>Fungi</taxon>
        <taxon>Dikarya</taxon>
        <taxon>Basidiomycota</taxon>
        <taxon>Ustilaginomycotina</taxon>
        <taxon>Exobasidiomycetes</taxon>
        <taxon>Exobasidiales</taxon>
        <taxon>Cryptobasidiaceae</taxon>
        <taxon>Acaromyces</taxon>
    </lineage>
</organism>
<dbReference type="InParanoid" id="A0A316YXX1"/>
<feature type="domain" description="Cell morphogenesis protein N-terminal" evidence="2">
    <location>
        <begin position="132"/>
        <end position="738"/>
    </location>
</feature>
<evidence type="ECO:0000256" key="1">
    <source>
        <dbReference type="SAM" id="MobiDB-lite"/>
    </source>
</evidence>
<dbReference type="RefSeq" id="XP_025381307.1">
    <property type="nucleotide sequence ID" value="XM_025518690.1"/>
</dbReference>
<evidence type="ECO:0000313" key="6">
    <source>
        <dbReference type="Proteomes" id="UP000245768"/>
    </source>
</evidence>
<feature type="compositionally biased region" description="Gly residues" evidence="1">
    <location>
        <begin position="2240"/>
        <end position="2252"/>
    </location>
</feature>
<feature type="compositionally biased region" description="Low complexity" evidence="1">
    <location>
        <begin position="931"/>
        <end position="947"/>
    </location>
</feature>
<dbReference type="FunCoup" id="A0A316YXX1">
    <property type="interactions" value="204"/>
</dbReference>
<dbReference type="Pfam" id="PF14228">
    <property type="entry name" value="MOR2-PAG1_mid"/>
    <property type="match status" value="1"/>
</dbReference>
<dbReference type="InterPro" id="IPR039867">
    <property type="entry name" value="Furry/Tao3/Mor2"/>
</dbReference>
<dbReference type="OrthoDB" id="6287725at2759"/>
<dbReference type="InterPro" id="IPR025481">
    <property type="entry name" value="Cell_Morphogen_C"/>
</dbReference>
<feature type="domain" description="Cell morphogenesis protein C-terminal" evidence="3">
    <location>
        <begin position="1853"/>
        <end position="2106"/>
    </location>
</feature>
<feature type="region of interest" description="Disordered" evidence="1">
    <location>
        <begin position="2198"/>
        <end position="2217"/>
    </location>
</feature>
<name>A0A316YXX1_9BASI</name>
<feature type="region of interest" description="Disordered" evidence="1">
    <location>
        <begin position="931"/>
        <end position="966"/>
    </location>
</feature>
<dbReference type="PANTHER" id="PTHR12295:SF30">
    <property type="entry name" value="PROTEIN FURRY"/>
    <property type="match status" value="1"/>
</dbReference>